<evidence type="ECO:0000313" key="2">
    <source>
        <dbReference type="EMBL" id="MBU9710543.1"/>
    </source>
</evidence>
<accession>A0ABS6JDX8</accession>
<sequence length="687" mass="78919">MKMETTVDRPGMLLGKIQSGKTRTFIGATALSFDNGYDITIVLTKGTRALAQQTYERLKTEFDDFKYDDVVQIFDIMSLPDNLANYELDQKLLIVAKKQKDNLSRLKKALFETYPMLAGRKILIIDDEADFASVGFSKTNRETTEINKIAGQIDDLRKELSDCDFLQVTATPYSLYLQPETLRVDGSNIEFKPVKPAFTELVPVPDAYIGGDYYFEESEEDDSIASYIYESIELDELHVLKKQDRRRFKIEEALTSYKIKSLRNAVLNFIVGGVIRQNQEKHSGNRLKKYSFIVHTEQAKQAHEWQEEIVIELKEQLRMIVDEDPVLLSRLIRASYENMKQSLLVLDRYLPDYEEVKQDVITAIRRDFLMITKVNSEKDVNQLLDDTGQLKLRTPLNIFIGGQILDRGITIGNLIGFYYGRNPKTFQQDTVLQHSRMFGYRPLEDLAVTRFYTTKSIYDVMEKIHEFDSALRNAFEKGGQEKGVVFIQKDTKNQLIPCSPNKLLLSKTTTLKPYKRILPIGFQTGYKTYITDKINKLDSNVNQIAPNEEPVLVDIEEALKVVNQIKDTFDTRVGETWDEKAFISSLEYLSRNTDSQHKGKVWIIVRKGRNIGRIRQDGRYEDAPDTPKGSTSELRIAKQFATDIPALILLRQNGDEEKGWRGCPFWWPVLVTPGNTQTVIFASEANE</sequence>
<evidence type="ECO:0000313" key="3">
    <source>
        <dbReference type="Proteomes" id="UP000784880"/>
    </source>
</evidence>
<reference evidence="2 3" key="1">
    <citation type="submission" date="2021-06" db="EMBL/GenBank/DDBJ databases">
        <title>Bacillus sp. RD4P76, an endophyte from a halophyte.</title>
        <authorList>
            <person name="Sun J.-Q."/>
        </authorList>
    </citation>
    <scope>NUCLEOTIDE SEQUENCE [LARGE SCALE GENOMIC DNA]</scope>
    <source>
        <strain evidence="2 3">CGMCC 1.15917</strain>
    </source>
</reference>
<dbReference type="Proteomes" id="UP000784880">
    <property type="component" value="Unassembled WGS sequence"/>
</dbReference>
<protein>
    <recommendedName>
        <fullName evidence="1">Putative endonuclease Z1 domain-containing protein</fullName>
    </recommendedName>
</protein>
<dbReference type="InterPro" id="IPR018310">
    <property type="entry name" value="Put_endonuclease_Z1-dom"/>
</dbReference>
<keyword evidence="3" id="KW-1185">Reference proteome</keyword>
<proteinExistence type="predicted"/>
<gene>
    <name evidence="2" type="ORF">KS419_02150</name>
</gene>
<evidence type="ECO:0000259" key="1">
    <source>
        <dbReference type="Pfam" id="PF10593"/>
    </source>
</evidence>
<name>A0ABS6JDX8_9BACI</name>
<dbReference type="Pfam" id="PF10593">
    <property type="entry name" value="Z1"/>
    <property type="match status" value="1"/>
</dbReference>
<organism evidence="2 3">
    <name type="scientific">Evansella tamaricis</name>
    <dbReference type="NCBI Taxonomy" id="2069301"/>
    <lineage>
        <taxon>Bacteria</taxon>
        <taxon>Bacillati</taxon>
        <taxon>Bacillota</taxon>
        <taxon>Bacilli</taxon>
        <taxon>Bacillales</taxon>
        <taxon>Bacillaceae</taxon>
        <taxon>Evansella</taxon>
    </lineage>
</organism>
<dbReference type="EMBL" id="JAHQCS010000035">
    <property type="protein sequence ID" value="MBU9710543.1"/>
    <property type="molecule type" value="Genomic_DNA"/>
</dbReference>
<feature type="domain" description="Putative endonuclease Z1" evidence="1">
    <location>
        <begin position="261"/>
        <end position="477"/>
    </location>
</feature>
<comment type="caution">
    <text evidence="2">The sequence shown here is derived from an EMBL/GenBank/DDBJ whole genome shotgun (WGS) entry which is preliminary data.</text>
</comment>